<dbReference type="GeneID" id="16881084"/>
<protein>
    <submittedName>
        <fullName evidence="1">Uncharacterized protein</fullName>
    </submittedName>
</protein>
<organism evidence="1 2">
    <name type="scientific">Cellulophaga phage phi19:3</name>
    <dbReference type="NCBI Taxonomy" id="1327971"/>
    <lineage>
        <taxon>Viruses</taxon>
        <taxon>Duplodnaviria</taxon>
        <taxon>Heunggongvirae</taxon>
        <taxon>Uroviricota</taxon>
        <taxon>Caudoviricetes</taxon>
        <taxon>Pachyviridae</taxon>
        <taxon>Baltivirus</taxon>
        <taxon>Baltivirus phi19tres</taxon>
    </lineage>
</organism>
<dbReference type="Proteomes" id="UP000014731">
    <property type="component" value="Segment"/>
</dbReference>
<proteinExistence type="predicted"/>
<dbReference type="RefSeq" id="YP_008240860.1">
    <property type="nucleotide sequence ID" value="NC_021789.1"/>
</dbReference>
<evidence type="ECO:0000313" key="2">
    <source>
        <dbReference type="Proteomes" id="UP000014731"/>
    </source>
</evidence>
<dbReference type="EMBL" id="KC821608">
    <property type="protein sequence ID" value="AGO47479.1"/>
    <property type="molecule type" value="Genomic_DNA"/>
</dbReference>
<gene>
    <name evidence="1" type="ORF">Phi19:3_gp075</name>
</gene>
<evidence type="ECO:0000313" key="1">
    <source>
        <dbReference type="EMBL" id="AGO47479.1"/>
    </source>
</evidence>
<dbReference type="KEGG" id="vg:16881084"/>
<keyword evidence="2" id="KW-1185">Reference proteome</keyword>
<sequence length="48" mass="5752">MKNREPWNFCETPKEKCTMNYCDENGCQNRKRNCAKVKDLIEDVNLIK</sequence>
<reference evidence="2" key="2">
    <citation type="submission" date="2013-03" db="EMBL/GenBank/DDBJ databases">
        <title>The Cellulophaga phages: a novel, diverse, and globally ubiquitous model system.</title>
        <authorList>
            <person name="Holmfeldt K."/>
            <person name="Solonenko N."/>
            <person name="Shah M."/>
            <person name="Corrier K."/>
            <person name="Riemann L."/>
            <person name="VerBerkmoes N.C."/>
            <person name="Sullivan M.B."/>
        </authorList>
    </citation>
    <scope>NUCLEOTIDE SEQUENCE [LARGE SCALE GENOMIC DNA]</scope>
</reference>
<reference evidence="1 2" key="1">
    <citation type="journal article" date="2013" name="Proc. Natl. Acad. Sci. U.S.A.">
        <title>Twelve previously unknown phage genera are ubiquitous in global oceans.</title>
        <authorList>
            <person name="Holmfeldt K."/>
            <person name="Solonenko N."/>
            <person name="Shah M."/>
            <person name="Corrier K."/>
            <person name="Riemann L."/>
            <person name="Verberkmoes N.C."/>
            <person name="Sullivan M.B."/>
        </authorList>
    </citation>
    <scope>NUCLEOTIDE SEQUENCE [LARGE SCALE GENOMIC DNA]</scope>
    <source>
        <strain evidence="1">Phi19:3</strain>
    </source>
</reference>
<name>R9ZWA6_9CAUD</name>
<accession>R9ZWA6</accession>